<dbReference type="GO" id="GO:0004803">
    <property type="term" value="F:transposase activity"/>
    <property type="evidence" value="ECO:0007669"/>
    <property type="project" value="InterPro"/>
</dbReference>
<reference evidence="1 2" key="1">
    <citation type="submission" date="2019-07" db="EMBL/GenBank/DDBJ databases">
        <title>Whole genome shotgun sequence of Adhaeribacter aerolatus NBRC 106133.</title>
        <authorList>
            <person name="Hosoyama A."/>
            <person name="Uohara A."/>
            <person name="Ohji S."/>
            <person name="Ichikawa N."/>
        </authorList>
    </citation>
    <scope>NUCLEOTIDE SEQUENCE [LARGE SCALE GENOMIC DNA]</scope>
    <source>
        <strain evidence="1 2">NBRC 106133</strain>
    </source>
</reference>
<accession>A0A512B6A4</accession>
<dbReference type="Pfam" id="PF01527">
    <property type="entry name" value="HTH_Tnp_1"/>
    <property type="match status" value="1"/>
</dbReference>
<dbReference type="InterPro" id="IPR036388">
    <property type="entry name" value="WH-like_DNA-bd_sf"/>
</dbReference>
<dbReference type="AlphaFoldDB" id="A0A512B6A4"/>
<keyword evidence="2" id="KW-1185">Reference proteome</keyword>
<name>A0A512B6A4_9BACT</name>
<dbReference type="Gene3D" id="1.10.10.10">
    <property type="entry name" value="Winged helix-like DNA-binding domain superfamily/Winged helix DNA-binding domain"/>
    <property type="match status" value="1"/>
</dbReference>
<dbReference type="InterPro" id="IPR010921">
    <property type="entry name" value="Trp_repressor/repl_initiator"/>
</dbReference>
<dbReference type="InterPro" id="IPR002514">
    <property type="entry name" value="Transposase_8"/>
</dbReference>
<evidence type="ECO:0000313" key="1">
    <source>
        <dbReference type="EMBL" id="GEO07504.1"/>
    </source>
</evidence>
<proteinExistence type="predicted"/>
<dbReference type="SUPFAM" id="SSF48295">
    <property type="entry name" value="TrpR-like"/>
    <property type="match status" value="1"/>
</dbReference>
<dbReference type="GO" id="GO:0043565">
    <property type="term" value="F:sequence-specific DNA binding"/>
    <property type="evidence" value="ECO:0007669"/>
    <property type="project" value="InterPro"/>
</dbReference>
<evidence type="ECO:0008006" key="3">
    <source>
        <dbReference type="Google" id="ProtNLM"/>
    </source>
</evidence>
<comment type="caution">
    <text evidence="1">The sequence shown here is derived from an EMBL/GenBank/DDBJ whole genome shotgun (WGS) entry which is preliminary data.</text>
</comment>
<sequence>MNKKDKRKFTAAFKVKVALEAVKGQSTIAELAKRYELHPSQIMDWKKTLSERSEELFQTKGKKDVSSLPDNAALYEQIGRLQMELSFLKKKLEL</sequence>
<dbReference type="OrthoDB" id="291972at2"/>
<organism evidence="1 2">
    <name type="scientific">Adhaeribacter aerolatus</name>
    <dbReference type="NCBI Taxonomy" id="670289"/>
    <lineage>
        <taxon>Bacteria</taxon>
        <taxon>Pseudomonadati</taxon>
        <taxon>Bacteroidota</taxon>
        <taxon>Cytophagia</taxon>
        <taxon>Cytophagales</taxon>
        <taxon>Hymenobacteraceae</taxon>
        <taxon>Adhaeribacter</taxon>
    </lineage>
</organism>
<evidence type="ECO:0000313" key="2">
    <source>
        <dbReference type="Proteomes" id="UP000321532"/>
    </source>
</evidence>
<dbReference type="Proteomes" id="UP000321532">
    <property type="component" value="Unassembled WGS sequence"/>
</dbReference>
<dbReference type="RefSeq" id="WP_146905900.1">
    <property type="nucleotide sequence ID" value="NZ_BJYS01000096.1"/>
</dbReference>
<gene>
    <name evidence="1" type="ORF">AAE02nite_51680</name>
</gene>
<protein>
    <recommendedName>
        <fullName evidence="3">Transposase</fullName>
    </recommendedName>
</protein>
<dbReference type="EMBL" id="BJYS01000096">
    <property type="protein sequence ID" value="GEO07504.1"/>
    <property type="molecule type" value="Genomic_DNA"/>
</dbReference>
<dbReference type="GO" id="GO:0006313">
    <property type="term" value="P:DNA transposition"/>
    <property type="evidence" value="ECO:0007669"/>
    <property type="project" value="InterPro"/>
</dbReference>